<sequence length="851" mass="97456">MAHRDNPEFLSASTIKGDKVVNTAGEDLGKIEELMIDVDDGRIAYAALSFGGFLGMGNKLFAIPWQALKLRLHEHTFLLDIPKETLERAEGFDKDNWPAADREWLSDTYTYYGYQPYWQRRAEEQTEIRGEVGAERLSRESASENPIFLSADSIKGNKVVNRDGNDIGKIDEIMIDLQDGNVAYAAVSHGGILGIGSKLFAIPWKAFSLRIRDNAFILDIPEETFDKAEGFDKSHWPLTRQELSGTFTHYGFEPYWQAAAVGAGVSAGVMGETEAEKMSRMERERKGLVKTDEELKARQERERLEGLKETQEEKISRLEQERMERERQTETERERLSRLEKEQMELENQSRVEKEKLAGLEKELQESIRLEETEKVSRLEKEVNLLQGQEQSRRERLAQLESERARVGKLEETEKERLARLEKERMEAERREESEKERLARLEKERMEAERKVETEQERLARLEKERTEAEKRHETEKERLAGLGTGGVMAAKGAETGYAKMARTEGIAGREGPEFLSASTIKGNKVVNTAGEDLGKIEELMIDLDEGRIGYAVLSFGGFLGLGDKLFSIPWNSLSLRVHEHSFVLDVPKETLEKAEGFDKDNWPVTTRESLSQTYNYYGHEPYWQREATERTGLPGEIGSERVSGKDVTAGRESPEFLSAGTIKGDKVINTEGEDLGKIEELMIDLDDGRVGYAVLSFGGFLGMGDKLFAIPWKALSLKVHEHAFVLNIPKDVLKDAEGFDKDRWPLTRDSLFRTYTYYGYQPYWQKRETAEVTGVTGETAESPREREPARMERRAQSESHGQLKTAEEKMAQQDKERIKRMEETETDKEKLERLERERTVAERREKKYQ</sequence>
<gene>
    <name evidence="3" type="ORF">MSMAW_2817</name>
</gene>
<dbReference type="PANTHER" id="PTHR36505:SF1">
    <property type="entry name" value="BLR1072 PROTEIN"/>
    <property type="match status" value="1"/>
</dbReference>
<dbReference type="Proteomes" id="UP000033058">
    <property type="component" value="Chromosome"/>
</dbReference>
<accession>A0A0E3PYQ2</accession>
<dbReference type="EMBL" id="CP009509">
    <property type="protein sequence ID" value="AKB41808.1"/>
    <property type="molecule type" value="Genomic_DNA"/>
</dbReference>
<dbReference type="AlphaFoldDB" id="A0A0E3PYQ2"/>
<dbReference type="SUPFAM" id="SSF50346">
    <property type="entry name" value="PRC-barrel domain"/>
    <property type="match status" value="4"/>
</dbReference>
<protein>
    <submittedName>
        <fullName evidence="3">Antigen</fullName>
    </submittedName>
</protein>
<evidence type="ECO:0000313" key="4">
    <source>
        <dbReference type="Proteomes" id="UP000033058"/>
    </source>
</evidence>
<dbReference type="RefSeq" id="WP_011033732.1">
    <property type="nucleotide sequence ID" value="NZ_CP009509.1"/>
</dbReference>
<evidence type="ECO:0000256" key="1">
    <source>
        <dbReference type="SAM" id="MobiDB-lite"/>
    </source>
</evidence>
<feature type="domain" description="PRC-barrel" evidence="2">
    <location>
        <begin position="149"/>
        <end position="223"/>
    </location>
</feature>
<organism evidence="3 4">
    <name type="scientific">Methanosarcina mazei WWM610</name>
    <dbReference type="NCBI Taxonomy" id="1434117"/>
    <lineage>
        <taxon>Archaea</taxon>
        <taxon>Methanobacteriati</taxon>
        <taxon>Methanobacteriota</taxon>
        <taxon>Stenosarchaea group</taxon>
        <taxon>Methanomicrobia</taxon>
        <taxon>Methanosarcinales</taxon>
        <taxon>Methanosarcinaceae</taxon>
        <taxon>Methanosarcina</taxon>
    </lineage>
</organism>
<dbReference type="GeneID" id="24852599"/>
<evidence type="ECO:0000313" key="3">
    <source>
        <dbReference type="EMBL" id="AKB41808.1"/>
    </source>
</evidence>
<dbReference type="InterPro" id="IPR011033">
    <property type="entry name" value="PRC_barrel-like_sf"/>
</dbReference>
<dbReference type="Gene3D" id="2.30.30.240">
    <property type="entry name" value="PRC-barrel domain"/>
    <property type="match status" value="4"/>
</dbReference>
<proteinExistence type="predicted"/>
<feature type="domain" description="PRC-barrel" evidence="2">
    <location>
        <begin position="658"/>
        <end position="735"/>
    </location>
</feature>
<feature type="domain" description="PRC-barrel" evidence="2">
    <location>
        <begin position="8"/>
        <end position="85"/>
    </location>
</feature>
<feature type="region of interest" description="Disordered" evidence="1">
    <location>
        <begin position="300"/>
        <end position="350"/>
    </location>
</feature>
<feature type="region of interest" description="Disordered" evidence="1">
    <location>
        <begin position="774"/>
        <end position="851"/>
    </location>
</feature>
<dbReference type="PANTHER" id="PTHR36505">
    <property type="entry name" value="BLR1072 PROTEIN"/>
    <property type="match status" value="1"/>
</dbReference>
<reference evidence="3 4" key="1">
    <citation type="submission" date="2014-07" db="EMBL/GenBank/DDBJ databases">
        <title>Methanogenic archaea and the global carbon cycle.</title>
        <authorList>
            <person name="Henriksen J.R."/>
            <person name="Luke J."/>
            <person name="Reinhart S."/>
            <person name="Benedict M.N."/>
            <person name="Youngblut N.D."/>
            <person name="Metcalf M.E."/>
            <person name="Whitaker R.J."/>
            <person name="Metcalf W.W."/>
        </authorList>
    </citation>
    <scope>NUCLEOTIDE SEQUENCE [LARGE SCALE GENOMIC DNA]</scope>
    <source>
        <strain evidence="3 4">WWM610</strain>
    </source>
</reference>
<dbReference type="Pfam" id="PF05239">
    <property type="entry name" value="PRC"/>
    <property type="match status" value="4"/>
</dbReference>
<dbReference type="HOGENOM" id="CLU_016921_0_0_2"/>
<dbReference type="PATRIC" id="fig|1434117.4.peg.3575"/>
<feature type="compositionally biased region" description="Basic and acidic residues" evidence="1">
    <location>
        <begin position="783"/>
        <end position="799"/>
    </location>
</feature>
<feature type="domain" description="PRC-barrel" evidence="2">
    <location>
        <begin position="515"/>
        <end position="592"/>
    </location>
</feature>
<feature type="compositionally biased region" description="Basic and acidic residues" evidence="1">
    <location>
        <begin position="807"/>
        <end position="851"/>
    </location>
</feature>
<evidence type="ECO:0000259" key="2">
    <source>
        <dbReference type="Pfam" id="PF05239"/>
    </source>
</evidence>
<dbReference type="InterPro" id="IPR027275">
    <property type="entry name" value="PRC-brl_dom"/>
</dbReference>
<name>A0A0E3PYQ2_METMZ</name>